<keyword evidence="5 7" id="KW-0732">Signal</keyword>
<protein>
    <recommendedName>
        <fullName evidence="12">Protein twisted gastrulation</fullName>
    </recommendedName>
</protein>
<evidence type="ECO:0000256" key="3">
    <source>
        <dbReference type="ARBA" id="ARBA00022473"/>
    </source>
</evidence>
<dbReference type="PANTHER" id="PTHR12312">
    <property type="entry name" value="TWISTED GASTRULATION PROTEIN HOMOLOG 1-A-RELATED"/>
    <property type="match status" value="1"/>
</dbReference>
<dbReference type="Proteomes" id="UP001283361">
    <property type="component" value="Unassembled WGS sequence"/>
</dbReference>
<organism evidence="10 11">
    <name type="scientific">Elysia crispata</name>
    <name type="common">lettuce slug</name>
    <dbReference type="NCBI Taxonomy" id="231223"/>
    <lineage>
        <taxon>Eukaryota</taxon>
        <taxon>Metazoa</taxon>
        <taxon>Spiralia</taxon>
        <taxon>Lophotrochozoa</taxon>
        <taxon>Mollusca</taxon>
        <taxon>Gastropoda</taxon>
        <taxon>Heterobranchia</taxon>
        <taxon>Euthyneura</taxon>
        <taxon>Panpulmonata</taxon>
        <taxon>Sacoglossa</taxon>
        <taxon>Placobranchoidea</taxon>
        <taxon>Plakobranchidae</taxon>
        <taxon>Elysia</taxon>
    </lineage>
</organism>
<feature type="domain" description="Tsg C-terminal" evidence="8">
    <location>
        <begin position="86"/>
        <end position="223"/>
    </location>
</feature>
<reference evidence="10" key="1">
    <citation type="journal article" date="2023" name="G3 (Bethesda)">
        <title>A reference genome for the long-term kleptoplast-retaining sea slug Elysia crispata morphotype clarki.</title>
        <authorList>
            <person name="Eastman K.E."/>
            <person name="Pendleton A.L."/>
            <person name="Shaikh M.A."/>
            <person name="Suttiyut T."/>
            <person name="Ogas R."/>
            <person name="Tomko P."/>
            <person name="Gavelis G."/>
            <person name="Widhalm J.R."/>
            <person name="Wisecaver J.H."/>
        </authorList>
    </citation>
    <scope>NUCLEOTIDE SEQUENCE</scope>
    <source>
        <strain evidence="10">ECLA1</strain>
    </source>
</reference>
<evidence type="ECO:0000256" key="6">
    <source>
        <dbReference type="ARBA" id="ARBA00023180"/>
    </source>
</evidence>
<evidence type="ECO:0000259" key="8">
    <source>
        <dbReference type="Pfam" id="PF04668"/>
    </source>
</evidence>
<proteinExistence type="inferred from homology"/>
<dbReference type="GO" id="GO:0005615">
    <property type="term" value="C:extracellular space"/>
    <property type="evidence" value="ECO:0007669"/>
    <property type="project" value="TreeGrafter"/>
</dbReference>
<dbReference type="InterPro" id="IPR057726">
    <property type="entry name" value="Tsg_C"/>
</dbReference>
<evidence type="ECO:0000313" key="11">
    <source>
        <dbReference type="Proteomes" id="UP001283361"/>
    </source>
</evidence>
<accession>A0AAE1CM67</accession>
<dbReference type="Pfam" id="PF23782">
    <property type="entry name" value="Tsg_N"/>
    <property type="match status" value="1"/>
</dbReference>
<evidence type="ECO:0000313" key="10">
    <source>
        <dbReference type="EMBL" id="KAK3709766.1"/>
    </source>
</evidence>
<evidence type="ECO:0000256" key="5">
    <source>
        <dbReference type="ARBA" id="ARBA00022729"/>
    </source>
</evidence>
<feature type="domain" description="Tsg N-terminal" evidence="9">
    <location>
        <begin position="23"/>
        <end position="80"/>
    </location>
</feature>
<evidence type="ECO:0000259" key="9">
    <source>
        <dbReference type="Pfam" id="PF23782"/>
    </source>
</evidence>
<dbReference type="PANTHER" id="PTHR12312:SF16">
    <property type="entry name" value="TWISTED GASTRULATION PROTEIN HOMOLOG 1-A-RELATED"/>
    <property type="match status" value="1"/>
</dbReference>
<keyword evidence="4" id="KW-0964">Secreted</keyword>
<comment type="subcellular location">
    <subcellularLocation>
        <location evidence="1">Secreted</location>
    </subcellularLocation>
</comment>
<evidence type="ECO:0000256" key="2">
    <source>
        <dbReference type="ARBA" id="ARBA00010047"/>
    </source>
</evidence>
<feature type="chain" id="PRO_5041956984" description="Protein twisted gastrulation" evidence="7">
    <location>
        <begin position="24"/>
        <end position="256"/>
    </location>
</feature>
<gene>
    <name evidence="10" type="ORF">RRG08_028800</name>
</gene>
<evidence type="ECO:0000256" key="1">
    <source>
        <dbReference type="ARBA" id="ARBA00004613"/>
    </source>
</evidence>
<evidence type="ECO:0000256" key="4">
    <source>
        <dbReference type="ARBA" id="ARBA00022525"/>
    </source>
</evidence>
<comment type="similarity">
    <text evidence="2">Belongs to the twisted gastrulation protein family.</text>
</comment>
<feature type="signal peptide" evidence="7">
    <location>
        <begin position="1"/>
        <end position="23"/>
    </location>
</feature>
<evidence type="ECO:0008006" key="12">
    <source>
        <dbReference type="Google" id="ProtNLM"/>
    </source>
</evidence>
<sequence>MSLLNRLLLTCLVVVTSVLLVETCNEVVCGPLVSKCMLIKCCDCEMTDLRNCTCCRECQLCLSKLYTECCSCVGLCPPPDLDDELDKGSTVEHLKDPIPALFDVLTEQEDIQQRWTTFTYAIDLNRVNKSSSKHPQLGISVSKNRDADLDNGDDNLQSKPNSRIHNCTTAFFSSCMAVGKCKASCKSMGASKYRWFHEHGCCQCIGNTCFDYGLIEPRCLRCPEPTETTFGDQPYSWADNVKAMYQTDSSSFDTLS</sequence>
<comment type="caution">
    <text evidence="10">The sequence shown here is derived from an EMBL/GenBank/DDBJ whole genome shotgun (WGS) entry which is preliminary data.</text>
</comment>
<dbReference type="InterPro" id="IPR057635">
    <property type="entry name" value="Tsg_N"/>
</dbReference>
<dbReference type="AlphaFoldDB" id="A0AAE1CM67"/>
<evidence type="ECO:0000256" key="7">
    <source>
        <dbReference type="SAM" id="SignalP"/>
    </source>
</evidence>
<keyword evidence="3" id="KW-0217">Developmental protein</keyword>
<dbReference type="InterPro" id="IPR006761">
    <property type="entry name" value="Tsg"/>
</dbReference>
<dbReference type="Pfam" id="PF04668">
    <property type="entry name" value="Tsg"/>
    <property type="match status" value="1"/>
</dbReference>
<keyword evidence="11" id="KW-1185">Reference proteome</keyword>
<name>A0AAE1CM67_9GAST</name>
<dbReference type="GO" id="GO:0030510">
    <property type="term" value="P:regulation of BMP signaling pathway"/>
    <property type="evidence" value="ECO:0007669"/>
    <property type="project" value="TreeGrafter"/>
</dbReference>
<keyword evidence="6" id="KW-0325">Glycoprotein</keyword>
<dbReference type="EMBL" id="JAWDGP010007653">
    <property type="protein sequence ID" value="KAK3709766.1"/>
    <property type="molecule type" value="Genomic_DNA"/>
</dbReference>